<dbReference type="Pfam" id="PF18063">
    <property type="entry name" value="BB_PF"/>
    <property type="match status" value="1"/>
</dbReference>
<proteinExistence type="predicted"/>
<dbReference type="RefSeq" id="WP_119145255.1">
    <property type="nucleotide sequence ID" value="NZ_CBCSFL010000042.1"/>
</dbReference>
<dbReference type="CDD" id="cd17904">
    <property type="entry name" value="PFM_monalysin-like"/>
    <property type="match status" value="1"/>
</dbReference>
<dbReference type="Proteomes" id="UP000263595">
    <property type="component" value="Unassembled WGS sequence"/>
</dbReference>
<dbReference type="EMBL" id="UNOZ01000031">
    <property type="protein sequence ID" value="SYX92296.1"/>
    <property type="molecule type" value="Genomic_DNA"/>
</dbReference>
<dbReference type="OrthoDB" id="6866395at2"/>
<protein>
    <recommendedName>
        <fullName evidence="1">Monalysin Pore-forming domain-containing protein</fullName>
    </recommendedName>
</protein>
<dbReference type="NCBIfam" id="NF033381">
    <property type="entry name" value="MonaBetaBRL_TX"/>
    <property type="match status" value="1"/>
</dbReference>
<evidence type="ECO:0000313" key="2">
    <source>
        <dbReference type="EMBL" id="SYX92296.1"/>
    </source>
</evidence>
<feature type="domain" description="Monalysin Pore-forming" evidence="1">
    <location>
        <begin position="22"/>
        <end position="203"/>
    </location>
</feature>
<dbReference type="InterPro" id="IPR040927">
    <property type="entry name" value="PF_Monalysin"/>
</dbReference>
<dbReference type="AlphaFoldDB" id="A0A383S0Q0"/>
<name>A0A383S0Q0_9PSED</name>
<evidence type="ECO:0000259" key="1">
    <source>
        <dbReference type="Pfam" id="PF18063"/>
    </source>
</evidence>
<sequence length="245" mass="27474">MSIIDKQIIEKINWMPEKSGSYEIDNYLLGESGQSLNPGCWVRGRTVYGDMWVWNQNWGTYSVPVFAYLDHLQTIRIPSDTKYTHAVEVTQGYSASVTETMETEVSLGNGFILAGAGGVKLSSSYTEGIHGSTKRTQSFEIQGPGVYNFYQVHLVFAHLVTSAGHLDGMFQYSQVKTVDEQREDLCFLTSVATDTVVPVMAESSITPLTWHEVQRAVLMKGYKIADNSGRWLFHTTAYNRPGSRY</sequence>
<keyword evidence="3" id="KW-1185">Reference proteome</keyword>
<organism evidence="2 3">
    <name type="scientific">Pseudomonas reidholzensis</name>
    <dbReference type="NCBI Taxonomy" id="1785162"/>
    <lineage>
        <taxon>Bacteria</taxon>
        <taxon>Pseudomonadati</taxon>
        <taxon>Pseudomonadota</taxon>
        <taxon>Gammaproteobacteria</taxon>
        <taxon>Pseudomonadales</taxon>
        <taxon>Pseudomonadaceae</taxon>
        <taxon>Pseudomonas</taxon>
    </lineage>
</organism>
<accession>A0A383S0Q0</accession>
<reference evidence="3" key="1">
    <citation type="submission" date="2018-08" db="EMBL/GenBank/DDBJ databases">
        <authorList>
            <person name="Blom J."/>
        </authorList>
    </citation>
    <scope>NUCLEOTIDE SEQUENCE [LARGE SCALE GENOMIC DNA]</scope>
    <source>
        <strain evidence="3">CCOS 865</strain>
    </source>
</reference>
<evidence type="ECO:0000313" key="3">
    <source>
        <dbReference type="Proteomes" id="UP000263595"/>
    </source>
</evidence>
<gene>
    <name evidence="2" type="ORF">CCOS865_04581</name>
</gene>